<dbReference type="Gene3D" id="2.30.130.110">
    <property type="match status" value="1"/>
</dbReference>
<dbReference type="AlphaFoldDB" id="A0A255YRG8"/>
<reference evidence="4 5" key="1">
    <citation type="submission" date="2017-07" db="EMBL/GenBank/DDBJ databases">
        <title>Niveispirillum cyanobacteriorum sp. nov., isolated from cyanobacterial aggregates in a eutrophic lake.</title>
        <authorList>
            <person name="Cai H."/>
        </authorList>
    </citation>
    <scope>NUCLEOTIDE SEQUENCE [LARGE SCALE GENOMIC DNA]</scope>
    <source>
        <strain evidence="5">TH1-14</strain>
    </source>
</reference>
<dbReference type="PANTHER" id="PTHR30536:SF5">
    <property type="entry name" value="ALTRONATE DEHYDRATASE"/>
    <property type="match status" value="1"/>
</dbReference>
<gene>
    <name evidence="4" type="ORF">CHU95_19570</name>
</gene>
<dbReference type="EMBL" id="NOXU01000032">
    <property type="protein sequence ID" value="OYQ31792.1"/>
    <property type="molecule type" value="Genomic_DNA"/>
</dbReference>
<dbReference type="InterPro" id="IPR013974">
    <property type="entry name" value="SAF"/>
</dbReference>
<dbReference type="GO" id="GO:0019698">
    <property type="term" value="P:D-galacturonate catabolic process"/>
    <property type="evidence" value="ECO:0007669"/>
    <property type="project" value="TreeGrafter"/>
</dbReference>
<keyword evidence="5" id="KW-1185">Reference proteome</keyword>
<dbReference type="Proteomes" id="UP000216998">
    <property type="component" value="Unassembled WGS sequence"/>
</dbReference>
<feature type="domain" description="SAF" evidence="3">
    <location>
        <begin position="24"/>
        <end position="95"/>
    </location>
</feature>
<dbReference type="OrthoDB" id="9804574at2"/>
<dbReference type="SMART" id="SM00858">
    <property type="entry name" value="SAF"/>
    <property type="match status" value="1"/>
</dbReference>
<protein>
    <submittedName>
        <fullName evidence="4">Altronate hydrolase</fullName>
    </submittedName>
</protein>
<dbReference type="Pfam" id="PF04295">
    <property type="entry name" value="GD_AH_second"/>
    <property type="match status" value="1"/>
</dbReference>
<evidence type="ECO:0000313" key="5">
    <source>
        <dbReference type="Proteomes" id="UP000216998"/>
    </source>
</evidence>
<dbReference type="RefSeq" id="WP_094458557.1">
    <property type="nucleotide sequence ID" value="NZ_NOXU01000032.1"/>
</dbReference>
<keyword evidence="2" id="KW-0456">Lyase</keyword>
<accession>A0A255YRG8</accession>
<evidence type="ECO:0000256" key="1">
    <source>
        <dbReference type="ARBA" id="ARBA00010986"/>
    </source>
</evidence>
<dbReference type="GO" id="GO:0016829">
    <property type="term" value="F:lyase activity"/>
    <property type="evidence" value="ECO:0007669"/>
    <property type="project" value="UniProtKB-KW"/>
</dbReference>
<comment type="similarity">
    <text evidence="1">Belongs to the UxaA family.</text>
</comment>
<evidence type="ECO:0000313" key="4">
    <source>
        <dbReference type="EMBL" id="OYQ31792.1"/>
    </source>
</evidence>
<comment type="caution">
    <text evidence="4">The sequence shown here is derived from an EMBL/GenBank/DDBJ whole genome shotgun (WGS) entry which is preliminary data.</text>
</comment>
<dbReference type="InterPro" id="IPR048332">
    <property type="entry name" value="GD_AH_C"/>
</dbReference>
<dbReference type="InterPro" id="IPR044144">
    <property type="entry name" value="SAF_UxaA/GarD"/>
</dbReference>
<dbReference type="Pfam" id="PF08666">
    <property type="entry name" value="SAF"/>
    <property type="match status" value="1"/>
</dbReference>
<dbReference type="Pfam" id="PF20629">
    <property type="entry name" value="GD_AH_C"/>
    <property type="match status" value="1"/>
</dbReference>
<keyword evidence="4" id="KW-0378">Hydrolase</keyword>
<dbReference type="GO" id="GO:0016787">
    <property type="term" value="F:hydrolase activity"/>
    <property type="evidence" value="ECO:0007669"/>
    <property type="project" value="UniProtKB-KW"/>
</dbReference>
<name>A0A255YRG8_9PROT</name>
<dbReference type="CDD" id="cd11613">
    <property type="entry name" value="SAF_AH_GD"/>
    <property type="match status" value="1"/>
</dbReference>
<dbReference type="InterPro" id="IPR052172">
    <property type="entry name" value="UxaA_altronate/galactarate_dh"/>
</dbReference>
<dbReference type="InterPro" id="IPR007392">
    <property type="entry name" value="GD_AH_second"/>
</dbReference>
<dbReference type="PANTHER" id="PTHR30536">
    <property type="entry name" value="ALTRONATE/GALACTARATE DEHYDRATASE"/>
    <property type="match status" value="1"/>
</dbReference>
<organism evidence="4 5">
    <name type="scientific">Niveispirillum lacus</name>
    <dbReference type="NCBI Taxonomy" id="1981099"/>
    <lineage>
        <taxon>Bacteria</taxon>
        <taxon>Pseudomonadati</taxon>
        <taxon>Pseudomonadota</taxon>
        <taxon>Alphaproteobacteria</taxon>
        <taxon>Rhodospirillales</taxon>
        <taxon>Azospirillaceae</taxon>
        <taxon>Niveispirillum</taxon>
    </lineage>
</organism>
<sequence>MSCVQPPAPLHDALPPAHIVDPADNVAVAVTALPAGTYVDLGTHSVTLLSDVPRGHKFALHALKAGEAVRKYGWPIGVATAAIDAGAHVHSHNLATGLSGTLSYQYAPTGTDATWAAMPRTEQTFMGYPRADGRVGTRNEIWILCTVGCVGRTAERIATLASQRFAGKVDGVVAFPHPFGCSQLGDDLAHTKSIIAALAQHPNAGGVLLLGLGCESNQLDKLLRDAPGIDRSRLRAFTAQTSSDEVEDGINAVAELVAIAAGDKRVPCPASDLVLGLKCGGSDGFSGLTANPLVGRMADRVTAAGGSAILTEIPEIFGAEELLMCRAVDQTVFDGVVNVVNGFKQYFLDHHQPVYENPSPGNIAGGITTLEEKSLGAVQKGGRSPLCDVIDYGQIHRVKGLTLLEAPGNDGVSSTALTAAGATVILFTTGRGTPLGFPAPTLKIASNSALARQKPNWIDFDAGLALTNAGLDGAADAMWSLILETASGKETRAEKNGQREIAIWKNGVTL</sequence>
<evidence type="ECO:0000256" key="2">
    <source>
        <dbReference type="ARBA" id="ARBA00023239"/>
    </source>
</evidence>
<evidence type="ECO:0000259" key="3">
    <source>
        <dbReference type="SMART" id="SM00858"/>
    </source>
</evidence>
<proteinExistence type="inferred from homology"/>